<evidence type="ECO:0000313" key="2">
    <source>
        <dbReference type="Proteomes" id="UP001186974"/>
    </source>
</evidence>
<sequence length="364" mass="39372">MSTYQPQPIGKAVRQSPPVDLSKPYSDAWLKDKHILITGGANGFGAGFVRRWAAASASVVVGDVNIEKGTKLVTDVRKELGNRNVHFVHCDVRDWDSQVNLFKEAVKLSPHGGIDIVVPNAGVADMDTLQTPTGLDAAEPPKPNFRVMDVNLYGVLYTVHLAMFWLPKNPGSKDAGPTTDPASSKRDRSILLVGSMASLAPIAGQPLYGAAKHGVLGLFRSLRTSSFAWGVRVNLLCPYFIDTDIVPMSGRMVLAGGATGKVEDVVEAGTRFVADASVCGRSLIVGPKVKVQEQPDGEMKLVKKEEEGKETAIWEAYADEFEDSELFMRRIVAVLNTVQSIRGWAGWVGDIVAAGTYGLKSFFR</sequence>
<accession>A0ACC3DQR4</accession>
<protein>
    <submittedName>
        <fullName evidence="1">Uncharacterized protein</fullName>
    </submittedName>
</protein>
<dbReference type="Proteomes" id="UP001186974">
    <property type="component" value="Unassembled WGS sequence"/>
</dbReference>
<evidence type="ECO:0000313" key="1">
    <source>
        <dbReference type="EMBL" id="KAK3078986.1"/>
    </source>
</evidence>
<reference evidence="1" key="1">
    <citation type="submission" date="2024-09" db="EMBL/GenBank/DDBJ databases">
        <title>Black Yeasts Isolated from many extreme environments.</title>
        <authorList>
            <person name="Coleine C."/>
            <person name="Stajich J.E."/>
            <person name="Selbmann L."/>
        </authorList>
    </citation>
    <scope>NUCLEOTIDE SEQUENCE</scope>
    <source>
        <strain evidence="1">CCFEE 5737</strain>
    </source>
</reference>
<organism evidence="1 2">
    <name type="scientific">Coniosporium uncinatum</name>
    <dbReference type="NCBI Taxonomy" id="93489"/>
    <lineage>
        <taxon>Eukaryota</taxon>
        <taxon>Fungi</taxon>
        <taxon>Dikarya</taxon>
        <taxon>Ascomycota</taxon>
        <taxon>Pezizomycotina</taxon>
        <taxon>Dothideomycetes</taxon>
        <taxon>Dothideomycetes incertae sedis</taxon>
        <taxon>Coniosporium</taxon>
    </lineage>
</organism>
<gene>
    <name evidence="1" type="ORF">LTS18_006046</name>
</gene>
<comment type="caution">
    <text evidence="1">The sequence shown here is derived from an EMBL/GenBank/DDBJ whole genome shotgun (WGS) entry which is preliminary data.</text>
</comment>
<dbReference type="EMBL" id="JAWDJW010001464">
    <property type="protein sequence ID" value="KAK3078986.1"/>
    <property type="molecule type" value="Genomic_DNA"/>
</dbReference>
<name>A0ACC3DQR4_9PEZI</name>
<keyword evidence="2" id="KW-1185">Reference proteome</keyword>
<proteinExistence type="predicted"/>